<dbReference type="PIRSF" id="PIRSF005419">
    <property type="entry name" value="FlhA"/>
    <property type="match status" value="1"/>
</dbReference>
<evidence type="ECO:0000256" key="4">
    <source>
        <dbReference type="ARBA" id="ARBA00022692"/>
    </source>
</evidence>
<comment type="caution">
    <text evidence="9">The sequence shown here is derived from an EMBL/GenBank/DDBJ whole genome shotgun (WGS) entry which is preliminary data.</text>
</comment>
<dbReference type="PANTHER" id="PTHR30161">
    <property type="entry name" value="FLAGELLAR EXPORT PROTEIN, MEMBRANE FLHA SUBUNIT-RELATED"/>
    <property type="match status" value="1"/>
</dbReference>
<dbReference type="Pfam" id="PF00771">
    <property type="entry name" value="FHIPEP"/>
    <property type="match status" value="1"/>
</dbReference>
<keyword evidence="10" id="KW-1185">Reference proteome</keyword>
<feature type="transmembrane region" description="Helical" evidence="7">
    <location>
        <begin position="68"/>
        <end position="86"/>
    </location>
</feature>
<evidence type="ECO:0000313" key="10">
    <source>
        <dbReference type="Proteomes" id="UP001165648"/>
    </source>
</evidence>
<feature type="transmembrane region" description="Helical" evidence="7">
    <location>
        <begin position="92"/>
        <end position="111"/>
    </location>
</feature>
<keyword evidence="7" id="KW-1005">Bacterial flagellum biogenesis</keyword>
<dbReference type="InterPro" id="IPR042196">
    <property type="entry name" value="FHIPEP_4"/>
</dbReference>
<feature type="compositionally biased region" description="Pro residues" evidence="8">
    <location>
        <begin position="1"/>
        <end position="11"/>
    </location>
</feature>
<keyword evidence="9" id="KW-0966">Cell projection</keyword>
<comment type="subcellular location">
    <subcellularLocation>
        <location evidence="1 7">Cell membrane</location>
        <topology evidence="1 7">Multi-pass membrane protein</topology>
    </subcellularLocation>
</comment>
<reference evidence="9 10" key="1">
    <citation type="submission" date="2022-07" db="EMBL/GenBank/DDBJ databases">
        <title>Bombella genomes.</title>
        <authorList>
            <person name="Harer L."/>
            <person name="Styblova S."/>
            <person name="Ehrmann M."/>
        </authorList>
    </citation>
    <scope>NUCLEOTIDE SEQUENCE [LARGE SCALE GENOMIC DNA]</scope>
    <source>
        <strain evidence="9 10">TMW 2.2558</strain>
    </source>
</reference>
<evidence type="ECO:0000256" key="6">
    <source>
        <dbReference type="ARBA" id="ARBA00023136"/>
    </source>
</evidence>
<feature type="transmembrane region" description="Helical" evidence="7">
    <location>
        <begin position="163"/>
        <end position="186"/>
    </location>
</feature>
<evidence type="ECO:0000256" key="5">
    <source>
        <dbReference type="ARBA" id="ARBA00022989"/>
    </source>
</evidence>
<dbReference type="PANTHER" id="PTHR30161:SF1">
    <property type="entry name" value="FLAGELLAR BIOSYNTHESIS PROTEIN FLHA-RELATED"/>
    <property type="match status" value="1"/>
</dbReference>
<protein>
    <recommendedName>
        <fullName evidence="7">Flagellar biosynthesis protein FlhA</fullName>
    </recommendedName>
</protein>
<keyword evidence="9" id="KW-0969">Cilium</keyword>
<evidence type="ECO:0000256" key="1">
    <source>
        <dbReference type="ARBA" id="ARBA00004651"/>
    </source>
</evidence>
<dbReference type="InterPro" id="IPR006301">
    <property type="entry name" value="FlhA"/>
</dbReference>
<comment type="similarity">
    <text evidence="2 7">Belongs to the FHIPEP (flagella/HR/invasion proteins export pore) family.</text>
</comment>
<name>A0ABT3W7R6_9PROT</name>
<keyword evidence="7" id="KW-0813">Transport</keyword>
<dbReference type="InterPro" id="IPR001712">
    <property type="entry name" value="T3SS_FHIPEP"/>
</dbReference>
<evidence type="ECO:0000256" key="2">
    <source>
        <dbReference type="ARBA" id="ARBA00008835"/>
    </source>
</evidence>
<dbReference type="PRINTS" id="PR00949">
    <property type="entry name" value="TYPE3IMAPROT"/>
</dbReference>
<keyword evidence="3 7" id="KW-1003">Cell membrane</keyword>
<feature type="compositionally biased region" description="Polar residues" evidence="8">
    <location>
        <begin position="16"/>
        <end position="30"/>
    </location>
</feature>
<keyword evidence="7" id="KW-1006">Bacterial flagellum protein export</keyword>
<keyword evidence="9" id="KW-0282">Flagellum</keyword>
<gene>
    <name evidence="7 9" type="primary">flhA</name>
    <name evidence="9" type="ORF">NQF64_06770</name>
</gene>
<evidence type="ECO:0000256" key="3">
    <source>
        <dbReference type="ARBA" id="ARBA00022475"/>
    </source>
</evidence>
<proteinExistence type="inferred from homology"/>
<feature type="transmembrane region" description="Helical" evidence="7">
    <location>
        <begin position="335"/>
        <end position="351"/>
    </location>
</feature>
<keyword evidence="4 7" id="KW-0812">Transmembrane</keyword>
<feature type="transmembrane region" description="Helical" evidence="7">
    <location>
        <begin position="297"/>
        <end position="314"/>
    </location>
</feature>
<feature type="transmembrane region" description="Helical" evidence="7">
    <location>
        <begin position="255"/>
        <end position="277"/>
    </location>
</feature>
<comment type="function">
    <text evidence="7">Required for formation of the rod structure of the flagellar apparatus. Together with FliI and FliH, may constitute the export apparatus of flagellin.</text>
</comment>
<dbReference type="Gene3D" id="3.40.30.60">
    <property type="entry name" value="FHIPEP family, domain 1"/>
    <property type="match status" value="1"/>
</dbReference>
<dbReference type="RefSeq" id="WP_266106895.1">
    <property type="nucleotide sequence ID" value="NZ_JANIDW010000003.1"/>
</dbReference>
<keyword evidence="5 7" id="KW-1133">Transmembrane helix</keyword>
<comment type="caution">
    <text evidence="7">Lacks conserved residue(s) required for the propagation of feature annotation.</text>
</comment>
<dbReference type="Gene3D" id="3.40.50.12790">
    <property type="entry name" value="FHIPEP family, domain 4"/>
    <property type="match status" value="1"/>
</dbReference>
<accession>A0ABT3W7R6</accession>
<evidence type="ECO:0000256" key="8">
    <source>
        <dbReference type="SAM" id="MobiDB-lite"/>
    </source>
</evidence>
<evidence type="ECO:0000313" key="9">
    <source>
        <dbReference type="EMBL" id="MCX5614941.1"/>
    </source>
</evidence>
<keyword evidence="6 7" id="KW-0472">Membrane</keyword>
<dbReference type="NCBIfam" id="TIGR01398">
    <property type="entry name" value="FlhA"/>
    <property type="match status" value="1"/>
</dbReference>
<dbReference type="InterPro" id="IPR042194">
    <property type="entry name" value="FHIPEP_1"/>
</dbReference>
<dbReference type="Proteomes" id="UP001165648">
    <property type="component" value="Unassembled WGS sequence"/>
</dbReference>
<keyword evidence="7" id="KW-0653">Protein transport</keyword>
<evidence type="ECO:0000256" key="7">
    <source>
        <dbReference type="RuleBase" id="RU364093"/>
    </source>
</evidence>
<sequence>MTMPTSSPPSQPSQTLAADTSAKSASQSGGVSRGLGGQLATLLRNPFILFKTGGPASSLTARLPGTDILLALGVILLISILIVPLPTMILDLGLSLSITSSVLILMVALFLERPLDFTSFPTLLLLTTMFRLSLEVATTRLILSHGNEGAYAAGHVVASFGGFLMGNDVVIGGIVFCILLVVNFMVITKGSGRIAEVSARFFLDAMPGKQMAIDADLASGAINERVARGKRKELEEESSFYGAMDGAAKFVRNDAIAGILITAINILGGLTIGVLRHNMPISEAAQTFTTLTIGDGLVSQIPALLVSLAAGIVVTKGGTDGSADVTLFRQLGGNAKPLAIAATLSAVFALMPGLPAFPFLMISIAAGVGAWVRYKTPKRNEDEPDLTQPAAPTTQPITELLKIDLLRLEIGFGLLPLASGDDAQITRQIKALRRKMATDMGFITPSVRIQDNIQLPTDRYVIKLKEIDIASGEVRPNHLLAICPTHKDGQPTLPGEKTTEPSFHLPAIWIDPNLKKQATDQGYTVVDPVTVIITHLTESISQNLGDLLTYTATQALLDDLPAEEQKLVNDLIPSQVSLSTVQRVLQSLLQERISIRDLPTILESIQEGHALAAKGIKALTAHVRIRLSRQICNSYVGPSGCISMITLSPDWENNILNNTVGKGDDRTLAMPPAMLDRFVTALRQTFDQTATLGEMPVIVTTSATRDSVRMIVDRIRPSVAVMAQAEIYPRTRIRTVATVS</sequence>
<dbReference type="EMBL" id="JANIDW010000003">
    <property type="protein sequence ID" value="MCX5614941.1"/>
    <property type="molecule type" value="Genomic_DNA"/>
</dbReference>
<organism evidence="9 10">
    <name type="scientific">Bombella saccharophila</name>
    <dbReference type="NCBI Taxonomy" id="2967338"/>
    <lineage>
        <taxon>Bacteria</taxon>
        <taxon>Pseudomonadati</taxon>
        <taxon>Pseudomonadota</taxon>
        <taxon>Alphaproteobacteria</taxon>
        <taxon>Acetobacterales</taxon>
        <taxon>Acetobacteraceae</taxon>
        <taxon>Bombella</taxon>
    </lineage>
</organism>
<dbReference type="InterPro" id="IPR042193">
    <property type="entry name" value="FHIPEP_3"/>
</dbReference>
<feature type="region of interest" description="Disordered" evidence="8">
    <location>
        <begin position="1"/>
        <end position="33"/>
    </location>
</feature>
<dbReference type="Gene3D" id="1.10.8.540">
    <property type="entry name" value="FHIPEP family, domain 3"/>
    <property type="match status" value="1"/>
</dbReference>